<organism evidence="2 3">
    <name type="scientific">Tolypocladium ophioglossoides (strain CBS 100239)</name>
    <name type="common">Snaketongue truffleclub</name>
    <name type="synonym">Elaphocordyceps ophioglossoides</name>
    <dbReference type="NCBI Taxonomy" id="1163406"/>
    <lineage>
        <taxon>Eukaryota</taxon>
        <taxon>Fungi</taxon>
        <taxon>Dikarya</taxon>
        <taxon>Ascomycota</taxon>
        <taxon>Pezizomycotina</taxon>
        <taxon>Sordariomycetes</taxon>
        <taxon>Hypocreomycetidae</taxon>
        <taxon>Hypocreales</taxon>
        <taxon>Ophiocordycipitaceae</taxon>
        <taxon>Tolypocladium</taxon>
    </lineage>
</organism>
<proteinExistence type="predicted"/>
<dbReference type="AlphaFoldDB" id="A0A0L0N0Q1"/>
<evidence type="ECO:0000313" key="3">
    <source>
        <dbReference type="Proteomes" id="UP000036947"/>
    </source>
</evidence>
<dbReference type="EMBL" id="LFRF01000033">
    <property type="protein sequence ID" value="KND87677.1"/>
    <property type="molecule type" value="Genomic_DNA"/>
</dbReference>
<name>A0A0L0N0Q1_TOLOC</name>
<accession>A0A0L0N0Q1</accession>
<gene>
    <name evidence="2" type="ORF">TOPH_07679</name>
</gene>
<keyword evidence="3" id="KW-1185">Reference proteome</keyword>
<reference evidence="2 3" key="1">
    <citation type="journal article" date="2015" name="BMC Genomics">
        <title>The genome of the truffle-parasite Tolypocladium ophioglossoides and the evolution of antifungal peptaibiotics.</title>
        <authorList>
            <person name="Quandt C.A."/>
            <person name="Bushley K.E."/>
            <person name="Spatafora J.W."/>
        </authorList>
    </citation>
    <scope>NUCLEOTIDE SEQUENCE [LARGE SCALE GENOMIC DNA]</scope>
    <source>
        <strain evidence="2 3">CBS 100239</strain>
    </source>
</reference>
<feature type="region of interest" description="Disordered" evidence="1">
    <location>
        <begin position="50"/>
        <end position="72"/>
    </location>
</feature>
<dbReference type="OrthoDB" id="191139at2759"/>
<comment type="caution">
    <text evidence="2">The sequence shown here is derived from an EMBL/GenBank/DDBJ whole genome shotgun (WGS) entry which is preliminary data.</text>
</comment>
<sequence>MSRACPSEARGRVSRGTHEQPESAAPCCQKSRGQSHRNAWVQLPVDYGRRWSGPVQSPTAKTRALPLRMGLS</sequence>
<protein>
    <submittedName>
        <fullName evidence="2">Uncharacterized protein</fullName>
    </submittedName>
</protein>
<feature type="region of interest" description="Disordered" evidence="1">
    <location>
        <begin position="1"/>
        <end position="35"/>
    </location>
</feature>
<dbReference type="Proteomes" id="UP000036947">
    <property type="component" value="Unassembled WGS sequence"/>
</dbReference>
<evidence type="ECO:0000256" key="1">
    <source>
        <dbReference type="SAM" id="MobiDB-lite"/>
    </source>
</evidence>
<evidence type="ECO:0000313" key="2">
    <source>
        <dbReference type="EMBL" id="KND87677.1"/>
    </source>
</evidence>